<evidence type="ECO:0000313" key="3">
    <source>
        <dbReference type="Proteomes" id="UP000636960"/>
    </source>
</evidence>
<name>A0A919MRV6_9ACTN</name>
<dbReference type="RefSeq" id="WP_203784657.1">
    <property type="nucleotide sequence ID" value="NZ_BOMV01000057.1"/>
</dbReference>
<keyword evidence="1" id="KW-1133">Transmembrane helix</keyword>
<evidence type="ECO:0008006" key="4">
    <source>
        <dbReference type="Google" id="ProtNLM"/>
    </source>
</evidence>
<dbReference type="AlphaFoldDB" id="A0A919MRV6"/>
<reference evidence="2" key="1">
    <citation type="submission" date="2021-01" db="EMBL/GenBank/DDBJ databases">
        <title>Whole genome shotgun sequence of Actinoplanes rishiriensis NBRC 108556.</title>
        <authorList>
            <person name="Komaki H."/>
            <person name="Tamura T."/>
        </authorList>
    </citation>
    <scope>NUCLEOTIDE SEQUENCE</scope>
    <source>
        <strain evidence="2">NBRC 108556</strain>
    </source>
</reference>
<accession>A0A919MRV6</accession>
<feature type="transmembrane region" description="Helical" evidence="1">
    <location>
        <begin position="207"/>
        <end position="225"/>
    </location>
</feature>
<keyword evidence="1" id="KW-0472">Membrane</keyword>
<feature type="transmembrane region" description="Helical" evidence="1">
    <location>
        <begin position="63"/>
        <end position="90"/>
    </location>
</feature>
<protein>
    <recommendedName>
        <fullName evidence="4">DUF4386 family protein</fullName>
    </recommendedName>
</protein>
<keyword evidence="3" id="KW-1185">Reference proteome</keyword>
<proteinExistence type="predicted"/>
<feature type="transmembrane region" description="Helical" evidence="1">
    <location>
        <begin position="182"/>
        <end position="201"/>
    </location>
</feature>
<gene>
    <name evidence="2" type="ORF">Ari01nite_50760</name>
</gene>
<feature type="transmembrane region" description="Helical" evidence="1">
    <location>
        <begin position="23"/>
        <end position="43"/>
    </location>
</feature>
<evidence type="ECO:0000256" key="1">
    <source>
        <dbReference type="SAM" id="Phobius"/>
    </source>
</evidence>
<organism evidence="2 3">
    <name type="scientific">Paractinoplanes rishiriensis</name>
    <dbReference type="NCBI Taxonomy" id="1050105"/>
    <lineage>
        <taxon>Bacteria</taxon>
        <taxon>Bacillati</taxon>
        <taxon>Actinomycetota</taxon>
        <taxon>Actinomycetes</taxon>
        <taxon>Micromonosporales</taxon>
        <taxon>Micromonosporaceae</taxon>
        <taxon>Paractinoplanes</taxon>
    </lineage>
</organism>
<feature type="transmembrane region" description="Helical" evidence="1">
    <location>
        <begin position="147"/>
        <end position="170"/>
    </location>
</feature>
<comment type="caution">
    <text evidence="2">The sequence shown here is derived from an EMBL/GenBank/DDBJ whole genome shotgun (WGS) entry which is preliminary data.</text>
</comment>
<sequence>MSTGIAATPSTTVTPAGPGTARATLIATLLSLASLAVAVVVLWQPWGERDALGYADIAPHRDAAWLGTLVDGLAFAVVGVTLGLAVCILAPKRGSTPAAIGAVATGLGGIAFGTGMFSFGALAWFATDTSTLPAAAGTALMSRVEGAPGHLMAVQMTGFLLFTVGSLILMAALWRARSVPRWLPVAFLVLTVALFALSGVALNVVEAAQFLLLPVIGFYLVRAGGRTAT</sequence>
<keyword evidence="1" id="KW-0812">Transmembrane</keyword>
<dbReference type="Proteomes" id="UP000636960">
    <property type="component" value="Unassembled WGS sequence"/>
</dbReference>
<evidence type="ECO:0000313" key="2">
    <source>
        <dbReference type="EMBL" id="GIE97611.1"/>
    </source>
</evidence>
<feature type="transmembrane region" description="Helical" evidence="1">
    <location>
        <begin position="102"/>
        <end position="127"/>
    </location>
</feature>
<dbReference type="EMBL" id="BOMV01000057">
    <property type="protein sequence ID" value="GIE97611.1"/>
    <property type="molecule type" value="Genomic_DNA"/>
</dbReference>